<feature type="compositionally biased region" description="Basic and acidic residues" evidence="2">
    <location>
        <begin position="616"/>
        <end position="630"/>
    </location>
</feature>
<keyword evidence="1" id="KW-0175">Coiled coil</keyword>
<gene>
    <name evidence="4" type="ORF">OU415_32765</name>
</gene>
<accession>A0ABT4V8E6</accession>
<feature type="region of interest" description="Disordered" evidence="2">
    <location>
        <begin position="616"/>
        <end position="641"/>
    </location>
</feature>
<dbReference type="Proteomes" id="UP001210380">
    <property type="component" value="Unassembled WGS sequence"/>
</dbReference>
<evidence type="ECO:0000256" key="2">
    <source>
        <dbReference type="SAM" id="MobiDB-lite"/>
    </source>
</evidence>
<dbReference type="InterPro" id="IPR010427">
    <property type="entry name" value="DUF1023"/>
</dbReference>
<evidence type="ECO:0000313" key="4">
    <source>
        <dbReference type="EMBL" id="MDA3630240.1"/>
    </source>
</evidence>
<dbReference type="Pfam" id="PF06259">
    <property type="entry name" value="Abhydrolase_8"/>
    <property type="match status" value="1"/>
</dbReference>
<feature type="coiled-coil region" evidence="1">
    <location>
        <begin position="319"/>
        <end position="384"/>
    </location>
</feature>
<evidence type="ECO:0000313" key="5">
    <source>
        <dbReference type="Proteomes" id="UP001210380"/>
    </source>
</evidence>
<dbReference type="GO" id="GO:0016787">
    <property type="term" value="F:hydrolase activity"/>
    <property type="evidence" value="ECO:0007669"/>
    <property type="project" value="UniProtKB-KW"/>
</dbReference>
<evidence type="ECO:0000259" key="3">
    <source>
        <dbReference type="Pfam" id="PF06259"/>
    </source>
</evidence>
<keyword evidence="4" id="KW-0378">Hydrolase</keyword>
<comment type="caution">
    <text evidence="4">The sequence shown here is derived from an EMBL/GenBank/DDBJ whole genome shotgun (WGS) entry which is preliminary data.</text>
</comment>
<reference evidence="4 5" key="1">
    <citation type="submission" date="2022-11" db="EMBL/GenBank/DDBJ databases">
        <title>Draft genome sequence of Saccharopolyspora sp. WRP15-2 isolated from rhizosphere soils of wild rice in Thailand.</title>
        <authorList>
            <person name="Duangmal K."/>
            <person name="Kammanee S."/>
            <person name="Muangham S."/>
        </authorList>
    </citation>
    <scope>NUCLEOTIDE SEQUENCE [LARGE SCALE GENOMIC DNA]</scope>
    <source>
        <strain evidence="4 5">WRP15-2</strain>
    </source>
</reference>
<feature type="domain" description="DUF1023" evidence="3">
    <location>
        <begin position="410"/>
        <end position="581"/>
    </location>
</feature>
<name>A0ABT4V8E6_9PSEU</name>
<proteinExistence type="predicted"/>
<protein>
    <submittedName>
        <fullName evidence="4">Alpha/beta hydrolase</fullName>
    </submittedName>
</protein>
<organism evidence="4 5">
    <name type="scientific">Saccharopolyspora oryzae</name>
    <dbReference type="NCBI Taxonomy" id="2997343"/>
    <lineage>
        <taxon>Bacteria</taxon>
        <taxon>Bacillati</taxon>
        <taxon>Actinomycetota</taxon>
        <taxon>Actinomycetes</taxon>
        <taxon>Pseudonocardiales</taxon>
        <taxon>Pseudonocardiaceae</taxon>
        <taxon>Saccharopolyspora</taxon>
    </lineage>
</organism>
<dbReference type="RefSeq" id="WP_270953383.1">
    <property type="nucleotide sequence ID" value="NZ_JAQGLA010000092.1"/>
</dbReference>
<dbReference type="EMBL" id="JAQGLA010000092">
    <property type="protein sequence ID" value="MDA3630240.1"/>
    <property type="molecule type" value="Genomic_DNA"/>
</dbReference>
<evidence type="ECO:0000256" key="1">
    <source>
        <dbReference type="SAM" id="Coils"/>
    </source>
</evidence>
<keyword evidence="5" id="KW-1185">Reference proteome</keyword>
<sequence length="699" mass="74993">MSFDPRDTKANAGTIRSAAGDLEAVSGSLTGHGQSVGSALRTTAKSFSDLISSRITSQAAYNESACQTAVSAVIFGQAVTDGWAEDVEWFKREREKLIKQWNEAEDSNFGVQKPELAKVPADEKQEKLSSYDSKVASAKSAKLEELNKKAADLWERFQDKAGTRGSQLTNGPTPEALHQLDAAGLLPLAATSLFGSDWTPARPHALLASLIDKGVLPAKFAEMSAAEVEKALTNPDDPKLAQALVNHGQGSMGSDPIAKELQALAKAGDAQGISKLLGGLSGEQQHWYALLLAPAIGNLSGASFDMRATSNRVRINAALGDKNADIASLKKRIEKLQGELSDTSGYNPYGGGYNLENARIAQEIQDLKKQLEAAETRSKTLEGMLTDTRTNYGHLPGEPNQVHRKIVYFDPKDDGAVAELLGNINKDTKNVGVHVPGTGTDIDNFGGVADKVEGFVREADRSGDNLAMVAWMGSDLPDSVPKDAPFVNYSEDGGKKLAGFSHELRQEMNRNVPDNDLGITVSGHSYGGAVVGKGEVHGMDANRILHIESAGMGHNVDSPDDYNNPNKHVSRYSMTAPSDAIGAIQGKNGPDWLGMGNLGHGADPDEFDGVTRLETGRYSDDPKNVPDGEKPGSVIAGPTKSHSNVFSYDSDAWWNMYNVHTGGQVEVYQEPARIDTGHGVIEREQVDLPNYEPEYEDVK</sequence>